<evidence type="ECO:0000256" key="15">
    <source>
        <dbReference type="ARBA" id="ARBA00022857"/>
    </source>
</evidence>
<dbReference type="EMBL" id="CAXDID020000003">
    <property type="protein sequence ID" value="CAL5972294.1"/>
    <property type="molecule type" value="Genomic_DNA"/>
</dbReference>
<proteinExistence type="inferred from homology"/>
<keyword evidence="9" id="KW-0285">Flavoprotein</keyword>
<dbReference type="GO" id="GO:0002058">
    <property type="term" value="F:uracil binding"/>
    <property type="evidence" value="ECO:0007669"/>
    <property type="project" value="TreeGrafter"/>
</dbReference>
<dbReference type="Proteomes" id="UP001642409">
    <property type="component" value="Unassembled WGS sequence"/>
</dbReference>
<comment type="pathway">
    <text evidence="5">Pyrimidine metabolism; UMP biosynthesis via de novo pathway.</text>
</comment>
<dbReference type="GO" id="GO:0046872">
    <property type="term" value="F:metal ion binding"/>
    <property type="evidence" value="ECO:0007669"/>
    <property type="project" value="UniProtKB-KW"/>
</dbReference>
<keyword evidence="12" id="KW-0677">Repeat</keyword>
<evidence type="ECO:0000256" key="10">
    <source>
        <dbReference type="ARBA" id="ARBA00022643"/>
    </source>
</evidence>
<dbReference type="GO" id="GO:0006210">
    <property type="term" value="P:thymine catabolic process"/>
    <property type="evidence" value="ECO:0007669"/>
    <property type="project" value="TreeGrafter"/>
</dbReference>
<dbReference type="InterPro" id="IPR028261">
    <property type="entry name" value="DPD_II"/>
</dbReference>
<keyword evidence="17" id="KW-0408">Iron</keyword>
<evidence type="ECO:0000256" key="17">
    <source>
        <dbReference type="ARBA" id="ARBA00023004"/>
    </source>
</evidence>
<dbReference type="Pfam" id="PF14697">
    <property type="entry name" value="Fer4_21"/>
    <property type="match status" value="1"/>
</dbReference>
<evidence type="ECO:0000256" key="4">
    <source>
        <dbReference type="ARBA" id="ARBA00004668"/>
    </source>
</evidence>
<keyword evidence="11" id="KW-0479">Metal-binding</keyword>
<dbReference type="SUPFAM" id="SSF51971">
    <property type="entry name" value="Nucleotide-binding domain"/>
    <property type="match status" value="1"/>
</dbReference>
<comment type="similarity">
    <text evidence="6">Belongs to the dihydropyrimidine dehydrogenase family.</text>
</comment>
<dbReference type="GO" id="GO:0006207">
    <property type="term" value="P:'de novo' pyrimidine nucleobase biosynthetic process"/>
    <property type="evidence" value="ECO:0007669"/>
    <property type="project" value="InterPro"/>
</dbReference>
<dbReference type="GO" id="GO:0017113">
    <property type="term" value="F:dihydropyrimidine dehydrogenase (NADP+) activity"/>
    <property type="evidence" value="ECO:0007669"/>
    <property type="project" value="UniProtKB-EC"/>
</dbReference>
<dbReference type="InterPro" id="IPR009051">
    <property type="entry name" value="Helical_ferredxn"/>
</dbReference>
<dbReference type="EMBL" id="CATOUU010000380">
    <property type="protein sequence ID" value="CAI9927276.1"/>
    <property type="molecule type" value="Genomic_DNA"/>
</dbReference>
<dbReference type="Gene3D" id="3.30.70.20">
    <property type="match status" value="1"/>
</dbReference>
<evidence type="ECO:0000256" key="12">
    <source>
        <dbReference type="ARBA" id="ARBA00022737"/>
    </source>
</evidence>
<evidence type="ECO:0000256" key="18">
    <source>
        <dbReference type="ARBA" id="ARBA00023014"/>
    </source>
</evidence>
<dbReference type="Pfam" id="PF01180">
    <property type="entry name" value="DHO_dh"/>
    <property type="match status" value="1"/>
</dbReference>
<evidence type="ECO:0000259" key="21">
    <source>
        <dbReference type="PROSITE" id="PS51379"/>
    </source>
</evidence>
<feature type="domain" description="4Fe-4S ferredoxin-type" evidence="21">
    <location>
        <begin position="869"/>
        <end position="898"/>
    </location>
</feature>
<comment type="caution">
    <text evidence="22">The sequence shown here is derived from an EMBL/GenBank/DDBJ whole genome shotgun (WGS) entry which is preliminary data.</text>
</comment>
<keyword evidence="14" id="KW-0274">FAD</keyword>
<dbReference type="Gene3D" id="1.10.1060.10">
    <property type="entry name" value="Alpha-helical ferredoxin"/>
    <property type="match status" value="1"/>
</dbReference>
<dbReference type="GO" id="GO:0050661">
    <property type="term" value="F:NADP binding"/>
    <property type="evidence" value="ECO:0007669"/>
    <property type="project" value="TreeGrafter"/>
</dbReference>
<evidence type="ECO:0000256" key="11">
    <source>
        <dbReference type="ARBA" id="ARBA00022723"/>
    </source>
</evidence>
<dbReference type="SUPFAM" id="SSF46548">
    <property type="entry name" value="alpha-helical ferredoxin"/>
    <property type="match status" value="1"/>
</dbReference>
<evidence type="ECO:0000256" key="6">
    <source>
        <dbReference type="ARBA" id="ARBA00010804"/>
    </source>
</evidence>
<keyword evidence="8" id="KW-0004">4Fe-4S</keyword>
<evidence type="ECO:0000256" key="19">
    <source>
        <dbReference type="ARBA" id="ARBA00030119"/>
    </source>
</evidence>
<sequence>MQIDLEQNCCTSGVSCTSCRRVDMEANVKCQAKSHNNFDAEACWGEQELIQEARRCLYCGLAGCSKGCPTSLNCKQMVHGAAVGDFYYAAKVALSANPLALSTSQLCECEEGACQSGCCLSQTKAGAIKTNQIQKFVMREFFKYGIKAKVSPLQQKIDKKVAIIGAGPAGLSAATFLKRLGFQHVSIYEKEEFAGGLLTTQISAHRLPYADVLAEVQLVKDLGVEFHFNHEVKNYEEFSANFDFVLMSVGRQKSIPLPFAYNKDDMRVMTSGEFLNHVNKVVKMKKGEQIDLKGKKVVVLGAGNTAIDCCEVATRLGAEKVTIAFRKQMNEMRAAQRQIQQIMHDGVQFQPLSQPVAIEKNSIKFEMQEKNGNKYESSKQFLSLKADIVIVAFGTQNEEIKLSEKFYKLGDFADSTSVVEAVNDGKTIAAKLFEKVTGQNLTIMPEFYSAVDEVDVSTVVNGVKYPNPFLISSSPTSLTYEHCRKALLAGWGGVVIKTAVLTKDVHIENALRIFKVSASESTYGNNCMVSDHPHDYWVKAVKALKAEFPTRVIIASIMCSDIKEDWEQLAKMMEDAGADALELNFSCPNQCASEGDESSFADKDKLMAMAIGQIPDALARCTKYVTDVVKIPVYPKLTPNHIQGDIDEYAKAAKNGGAVGVSYSNTISSLARIFPNGYPFPQIGSKRLSLPSNGYSGAAIRPIVLAGVCKIRAKFQKEELSILGIGGIESADTALQFIHAGANVVQVCSAVQTYSYEIAEELVGGLKFLLYCNATPRLRDYLEQVGEQKFMPHIQGDWTQSSPEADKPVPKLHERVGLVQSKLVNRDQIEHSFVWSAKAFVKQELCLNCGKCALSCRDNGGHAFAVENGKVKVVPEWCVGCMLCATVCPVGAIEMQTVKPDPHYVYHTDKGFYDHE</sequence>
<dbReference type="PRINTS" id="PR00419">
    <property type="entry name" value="ADXRDTASE"/>
</dbReference>
<dbReference type="FunFam" id="3.20.20.70:FF:000027">
    <property type="entry name" value="Dihydropyrimidine dehydrogenase [NADP(+)]"/>
    <property type="match status" value="1"/>
</dbReference>
<dbReference type="PANTHER" id="PTHR43073">
    <property type="entry name" value="DIHYDROPYRIMIDINE DEHYDROGENASE [NADP(+)]"/>
    <property type="match status" value="1"/>
</dbReference>
<dbReference type="InterPro" id="IPR017896">
    <property type="entry name" value="4Fe4S_Fe-S-bd"/>
</dbReference>
<dbReference type="AlphaFoldDB" id="A0AA86NYU0"/>
<dbReference type="InterPro" id="IPR017900">
    <property type="entry name" value="4Fe4S_Fe_S_CS"/>
</dbReference>
<evidence type="ECO:0000313" key="23">
    <source>
        <dbReference type="EMBL" id="CAL5972294.1"/>
    </source>
</evidence>
<dbReference type="Pfam" id="PF07992">
    <property type="entry name" value="Pyr_redox_2"/>
    <property type="match status" value="1"/>
</dbReference>
<keyword evidence="24" id="KW-1185">Reference proteome</keyword>
<dbReference type="InterPro" id="IPR001295">
    <property type="entry name" value="Dihydroorotate_DH_CS"/>
</dbReference>
<dbReference type="InterPro" id="IPR013785">
    <property type="entry name" value="Aldolase_TIM"/>
</dbReference>
<dbReference type="PROSITE" id="PS00198">
    <property type="entry name" value="4FE4S_FER_1"/>
    <property type="match status" value="1"/>
</dbReference>
<feature type="domain" description="4Fe-4S ferredoxin-type" evidence="21">
    <location>
        <begin position="46"/>
        <end position="80"/>
    </location>
</feature>
<dbReference type="Gene3D" id="3.20.20.70">
    <property type="entry name" value="Aldolase class I"/>
    <property type="match status" value="1"/>
</dbReference>
<evidence type="ECO:0000256" key="13">
    <source>
        <dbReference type="ARBA" id="ARBA00022741"/>
    </source>
</evidence>
<dbReference type="GO" id="GO:0051539">
    <property type="term" value="F:4 iron, 4 sulfur cluster binding"/>
    <property type="evidence" value="ECO:0007669"/>
    <property type="project" value="UniProtKB-KW"/>
</dbReference>
<organism evidence="22">
    <name type="scientific">Hexamita inflata</name>
    <dbReference type="NCBI Taxonomy" id="28002"/>
    <lineage>
        <taxon>Eukaryota</taxon>
        <taxon>Metamonada</taxon>
        <taxon>Diplomonadida</taxon>
        <taxon>Hexamitidae</taxon>
        <taxon>Hexamitinae</taxon>
        <taxon>Hexamita</taxon>
    </lineage>
</organism>
<evidence type="ECO:0000256" key="8">
    <source>
        <dbReference type="ARBA" id="ARBA00022485"/>
    </source>
</evidence>
<evidence type="ECO:0000256" key="1">
    <source>
        <dbReference type="ARBA" id="ARBA00001917"/>
    </source>
</evidence>
<gene>
    <name evidence="22" type="ORF">HINF_LOCUS14921</name>
    <name evidence="23" type="ORF">HINF_LOCUS1833</name>
</gene>
<keyword evidence="13" id="KW-0547">Nucleotide-binding</keyword>
<reference evidence="23 24" key="2">
    <citation type="submission" date="2024-07" db="EMBL/GenBank/DDBJ databases">
        <authorList>
            <person name="Akdeniz Z."/>
        </authorList>
    </citation>
    <scope>NUCLEOTIDE SEQUENCE [LARGE SCALE GENOMIC DNA]</scope>
</reference>
<dbReference type="GO" id="GO:0004152">
    <property type="term" value="F:dihydroorotate dehydrogenase activity"/>
    <property type="evidence" value="ECO:0007669"/>
    <property type="project" value="UniProtKB-ARBA"/>
</dbReference>
<dbReference type="InterPro" id="IPR005720">
    <property type="entry name" value="Dihydroorotate_DH_cat"/>
</dbReference>
<comment type="pathway">
    <text evidence="4">Amino-acid biosynthesis; beta-alanine biosynthesis.</text>
</comment>
<name>A0AA86NYU0_9EUKA</name>
<dbReference type="PROSITE" id="PS00912">
    <property type="entry name" value="DHODEHASE_2"/>
    <property type="match status" value="1"/>
</dbReference>
<dbReference type="SUPFAM" id="SSF51395">
    <property type="entry name" value="FMN-linked oxidoreductases"/>
    <property type="match status" value="1"/>
</dbReference>
<evidence type="ECO:0000256" key="5">
    <source>
        <dbReference type="ARBA" id="ARBA00004725"/>
    </source>
</evidence>
<keyword evidence="16" id="KW-0560">Oxidoreductase</keyword>
<evidence type="ECO:0000313" key="22">
    <source>
        <dbReference type="EMBL" id="CAI9927276.1"/>
    </source>
</evidence>
<evidence type="ECO:0000256" key="16">
    <source>
        <dbReference type="ARBA" id="ARBA00023002"/>
    </source>
</evidence>
<feature type="domain" description="4Fe-4S ferredoxin-type" evidence="21">
    <location>
        <begin position="837"/>
        <end position="867"/>
    </location>
</feature>
<accession>A0AA86NYU0</accession>
<keyword evidence="18" id="KW-0411">Iron-sulfur</keyword>
<evidence type="ECO:0000256" key="20">
    <source>
        <dbReference type="ARBA" id="ARBA00032722"/>
    </source>
</evidence>
<keyword evidence="10" id="KW-0288">FMN</keyword>
<comment type="cofactor">
    <cofactor evidence="3">
        <name>FAD</name>
        <dbReference type="ChEBI" id="CHEBI:57692"/>
    </cofactor>
</comment>
<dbReference type="InterPro" id="IPR023753">
    <property type="entry name" value="FAD/NAD-binding_dom"/>
</dbReference>
<dbReference type="Gene3D" id="3.50.50.60">
    <property type="entry name" value="FAD/NAD(P)-binding domain"/>
    <property type="match status" value="2"/>
</dbReference>
<dbReference type="GO" id="GO:0005737">
    <property type="term" value="C:cytoplasm"/>
    <property type="evidence" value="ECO:0007669"/>
    <property type="project" value="InterPro"/>
</dbReference>
<evidence type="ECO:0000256" key="2">
    <source>
        <dbReference type="ARBA" id="ARBA00001966"/>
    </source>
</evidence>
<evidence type="ECO:0000256" key="9">
    <source>
        <dbReference type="ARBA" id="ARBA00022630"/>
    </source>
</evidence>
<keyword evidence="15" id="KW-0521">NADP</keyword>
<dbReference type="GO" id="GO:0006212">
    <property type="term" value="P:uracil catabolic process"/>
    <property type="evidence" value="ECO:0007669"/>
    <property type="project" value="TreeGrafter"/>
</dbReference>
<dbReference type="SUPFAM" id="SSF54862">
    <property type="entry name" value="4Fe-4S ferredoxins"/>
    <property type="match status" value="1"/>
</dbReference>
<reference evidence="22" key="1">
    <citation type="submission" date="2023-06" db="EMBL/GenBank/DDBJ databases">
        <authorList>
            <person name="Kurt Z."/>
        </authorList>
    </citation>
    <scope>NUCLEOTIDE SEQUENCE</scope>
</reference>
<evidence type="ECO:0000256" key="3">
    <source>
        <dbReference type="ARBA" id="ARBA00001974"/>
    </source>
</evidence>
<evidence type="ECO:0000256" key="14">
    <source>
        <dbReference type="ARBA" id="ARBA00022827"/>
    </source>
</evidence>
<dbReference type="EC" id="1.3.1.2" evidence="7"/>
<evidence type="ECO:0000313" key="24">
    <source>
        <dbReference type="Proteomes" id="UP001642409"/>
    </source>
</evidence>
<evidence type="ECO:0000256" key="7">
    <source>
        <dbReference type="ARBA" id="ARBA00013004"/>
    </source>
</evidence>
<dbReference type="InterPro" id="IPR036188">
    <property type="entry name" value="FAD/NAD-bd_sf"/>
</dbReference>
<dbReference type="PROSITE" id="PS51379">
    <property type="entry name" value="4FE4S_FER_2"/>
    <property type="match status" value="3"/>
</dbReference>
<dbReference type="Pfam" id="PF14691">
    <property type="entry name" value="Fer4_20"/>
    <property type="match status" value="1"/>
</dbReference>
<dbReference type="PANTHER" id="PTHR43073:SF2">
    <property type="entry name" value="DIHYDROPYRIMIDINE DEHYDROGENASE [NADP(+)]"/>
    <property type="match status" value="1"/>
</dbReference>
<comment type="cofactor">
    <cofactor evidence="1">
        <name>FMN</name>
        <dbReference type="ChEBI" id="CHEBI:58210"/>
    </cofactor>
</comment>
<protein>
    <recommendedName>
        <fullName evidence="7">dihydropyrimidine dehydrogenase (NADP(+))</fullName>
        <ecNumber evidence="7">1.3.1.2</ecNumber>
    </recommendedName>
    <alternativeName>
        <fullName evidence="20">Dihydrothymine dehydrogenase</fullName>
    </alternativeName>
    <alternativeName>
        <fullName evidence="19">Dihydrouracil dehydrogenase</fullName>
    </alternativeName>
</protein>
<comment type="cofactor">
    <cofactor evidence="2">
        <name>[4Fe-4S] cluster</name>
        <dbReference type="ChEBI" id="CHEBI:49883"/>
    </cofactor>
</comment>